<dbReference type="EMBL" id="UYRR01033208">
    <property type="protein sequence ID" value="VDK58156.1"/>
    <property type="molecule type" value="Genomic_DNA"/>
</dbReference>
<reference evidence="1 2" key="2">
    <citation type="submission" date="2018-11" db="EMBL/GenBank/DDBJ databases">
        <authorList>
            <consortium name="Pathogen Informatics"/>
        </authorList>
    </citation>
    <scope>NUCLEOTIDE SEQUENCE [LARGE SCALE GENOMIC DNA]</scope>
</reference>
<organism evidence="3">
    <name type="scientific">Anisakis simplex</name>
    <name type="common">Herring worm</name>
    <dbReference type="NCBI Taxonomy" id="6269"/>
    <lineage>
        <taxon>Eukaryota</taxon>
        <taxon>Metazoa</taxon>
        <taxon>Ecdysozoa</taxon>
        <taxon>Nematoda</taxon>
        <taxon>Chromadorea</taxon>
        <taxon>Rhabditida</taxon>
        <taxon>Spirurina</taxon>
        <taxon>Ascaridomorpha</taxon>
        <taxon>Ascaridoidea</taxon>
        <taxon>Anisakidae</taxon>
        <taxon>Anisakis</taxon>
        <taxon>Anisakis simplex complex</taxon>
    </lineage>
</organism>
<protein>
    <submittedName>
        <fullName evidence="3">Sema domain-containing protein</fullName>
    </submittedName>
</protein>
<dbReference type="OrthoDB" id="5811893at2759"/>
<reference evidence="3" key="1">
    <citation type="submission" date="2017-02" db="UniProtKB">
        <authorList>
            <consortium name="WormBaseParasite"/>
        </authorList>
    </citation>
    <scope>IDENTIFICATION</scope>
</reference>
<dbReference type="AlphaFoldDB" id="A0A0M3K871"/>
<name>A0A0M3K871_ANISI</name>
<dbReference type="WBParaSite" id="ASIM_0001716201-mRNA-1">
    <property type="protein sequence ID" value="ASIM_0001716201-mRNA-1"/>
    <property type="gene ID" value="ASIM_0001716201"/>
</dbReference>
<gene>
    <name evidence="1" type="ORF">ASIM_LOCUS16569</name>
</gene>
<accession>A0A0M3K871</accession>
<evidence type="ECO:0000313" key="2">
    <source>
        <dbReference type="Proteomes" id="UP000267096"/>
    </source>
</evidence>
<keyword evidence="2" id="KW-1185">Reference proteome</keyword>
<evidence type="ECO:0000313" key="1">
    <source>
        <dbReference type="EMBL" id="VDK58156.1"/>
    </source>
</evidence>
<proteinExistence type="predicted"/>
<sequence>MFDEFLMDPDETLTLQSNNFSDYFQLYNYRILVAKSISHLEGSSLSLFILSTYGTYQRVLTVAVEVARKDARRFVSHVYHAHISSDYKPESVIKFDHELALYNASAAADASPNGKTQFHHEHYNSYYYYALMSSPQNATAFTLLNRKQKGVNIAEVIESDQMNNA</sequence>
<dbReference type="Proteomes" id="UP000267096">
    <property type="component" value="Unassembled WGS sequence"/>
</dbReference>
<evidence type="ECO:0000313" key="3">
    <source>
        <dbReference type="WBParaSite" id="ASIM_0001716201-mRNA-1"/>
    </source>
</evidence>